<accession>A0ABW1EYK9</accession>
<dbReference type="InterPro" id="IPR016166">
    <property type="entry name" value="FAD-bd_PCMH"/>
</dbReference>
<comment type="cofactor">
    <cofactor evidence="1">
        <name>FAD</name>
        <dbReference type="ChEBI" id="CHEBI:57692"/>
    </cofactor>
</comment>
<dbReference type="RefSeq" id="WP_313767458.1">
    <property type="nucleotide sequence ID" value="NZ_BAAAVH010000027.1"/>
</dbReference>
<dbReference type="InterPro" id="IPR050432">
    <property type="entry name" value="FAD-linked_Oxidoreductases_BP"/>
</dbReference>
<dbReference type="InterPro" id="IPR016167">
    <property type="entry name" value="FAD-bd_PCMH_sub1"/>
</dbReference>
<reference evidence="8" key="1">
    <citation type="journal article" date="2019" name="Int. J. Syst. Evol. Microbiol.">
        <title>The Global Catalogue of Microorganisms (GCM) 10K type strain sequencing project: providing services to taxonomists for standard genome sequencing and annotation.</title>
        <authorList>
            <consortium name="The Broad Institute Genomics Platform"/>
            <consortium name="The Broad Institute Genome Sequencing Center for Infectious Disease"/>
            <person name="Wu L."/>
            <person name="Ma J."/>
        </authorList>
    </citation>
    <scope>NUCLEOTIDE SEQUENCE [LARGE SCALE GENOMIC DNA]</scope>
    <source>
        <strain evidence="8">CGMCC 4.1469</strain>
    </source>
</reference>
<dbReference type="Gene3D" id="3.30.465.10">
    <property type="match status" value="1"/>
</dbReference>
<evidence type="ECO:0000256" key="5">
    <source>
        <dbReference type="ARBA" id="ARBA00023002"/>
    </source>
</evidence>
<evidence type="ECO:0000256" key="1">
    <source>
        <dbReference type="ARBA" id="ARBA00001974"/>
    </source>
</evidence>
<gene>
    <name evidence="7" type="ORF">ACFP0N_18285</name>
</gene>
<evidence type="ECO:0000313" key="8">
    <source>
        <dbReference type="Proteomes" id="UP001596067"/>
    </source>
</evidence>
<dbReference type="SUPFAM" id="SSF56176">
    <property type="entry name" value="FAD-binding/transporter-associated domain-like"/>
    <property type="match status" value="1"/>
</dbReference>
<comment type="caution">
    <text evidence="7">The sequence shown here is derived from an EMBL/GenBank/DDBJ whole genome shotgun (WGS) entry which is preliminary data.</text>
</comment>
<keyword evidence="4" id="KW-0274">FAD</keyword>
<dbReference type="Pfam" id="PF01565">
    <property type="entry name" value="FAD_binding_4"/>
    <property type="match status" value="1"/>
</dbReference>
<proteinExistence type="inferred from homology"/>
<keyword evidence="8" id="KW-1185">Reference proteome</keyword>
<keyword evidence="5" id="KW-0560">Oxidoreductase</keyword>
<protein>
    <submittedName>
        <fullName evidence="7">FAD-binding protein</fullName>
    </submittedName>
</protein>
<evidence type="ECO:0000256" key="4">
    <source>
        <dbReference type="ARBA" id="ARBA00022827"/>
    </source>
</evidence>
<dbReference type="Gene3D" id="3.30.43.10">
    <property type="entry name" value="Uridine Diphospho-n-acetylenolpyruvylglucosamine Reductase, domain 2"/>
    <property type="match status" value="2"/>
</dbReference>
<organism evidence="7 8">
    <name type="scientific">Kitasatospora aburaviensis</name>
    <dbReference type="NCBI Taxonomy" id="67265"/>
    <lineage>
        <taxon>Bacteria</taxon>
        <taxon>Bacillati</taxon>
        <taxon>Actinomycetota</taxon>
        <taxon>Actinomycetes</taxon>
        <taxon>Kitasatosporales</taxon>
        <taxon>Streptomycetaceae</taxon>
        <taxon>Kitasatospora</taxon>
    </lineage>
</organism>
<dbReference type="SUPFAM" id="SSF55103">
    <property type="entry name" value="FAD-linked oxidases, C-terminal domain"/>
    <property type="match status" value="1"/>
</dbReference>
<dbReference type="Pfam" id="PF09265">
    <property type="entry name" value="Cytokin-bind"/>
    <property type="match status" value="1"/>
</dbReference>
<dbReference type="Proteomes" id="UP001596067">
    <property type="component" value="Unassembled WGS sequence"/>
</dbReference>
<dbReference type="PANTHER" id="PTHR13878">
    <property type="entry name" value="GULONOLACTONE OXIDASE"/>
    <property type="match status" value="1"/>
</dbReference>
<dbReference type="Gene3D" id="3.40.462.10">
    <property type="entry name" value="FAD-linked oxidases, C-terminal domain"/>
    <property type="match status" value="1"/>
</dbReference>
<name>A0ABW1EYK9_9ACTN</name>
<dbReference type="InterPro" id="IPR015345">
    <property type="entry name" value="Cytokinin_DH_FAD/cytokin-bd"/>
</dbReference>
<evidence type="ECO:0000256" key="2">
    <source>
        <dbReference type="ARBA" id="ARBA00005466"/>
    </source>
</evidence>
<comment type="similarity">
    <text evidence="2">Belongs to the oxygen-dependent FAD-linked oxidoreductase family.</text>
</comment>
<dbReference type="InterPro" id="IPR016169">
    <property type="entry name" value="FAD-bd_PCMH_sub2"/>
</dbReference>
<feature type="domain" description="FAD-binding PCMH-type" evidence="6">
    <location>
        <begin position="82"/>
        <end position="262"/>
    </location>
</feature>
<dbReference type="PROSITE" id="PS51387">
    <property type="entry name" value="FAD_PCMH"/>
    <property type="match status" value="1"/>
</dbReference>
<dbReference type="InterPro" id="IPR016170">
    <property type="entry name" value="Cytok_DH_C_sf"/>
</dbReference>
<dbReference type="InterPro" id="IPR036318">
    <property type="entry name" value="FAD-bd_PCMH-like_sf"/>
</dbReference>
<dbReference type="PANTHER" id="PTHR13878:SF53">
    <property type="entry name" value="CYTOKININ DEHYDROGENASE 6"/>
    <property type="match status" value="1"/>
</dbReference>
<dbReference type="EMBL" id="JBHSOD010000021">
    <property type="protein sequence ID" value="MFC5886920.1"/>
    <property type="molecule type" value="Genomic_DNA"/>
</dbReference>
<sequence length="509" mass="53580">MSKSALPRRGLLVGAAATVIGWHTAGRSWAVTGTDADTADTDATAGGPAPAADLAALPRLDGSVVADPGTLARFGSDFGHLVATAPRAVLRPGSVRDVSAVVAFAHRHRIPVAMNGQGGTGGAAELESHSNYGQAAAAGGVAIDARGLNRILSITPGRAVVEAGVTWAQLTDAALAQGWTPPCLTDYLHLSVGGTLSVGGIGGGVQRHGLQVDTVESVDVVTGTGQLVTASATADRALFEAVLAGGGQAGIIVRATLRLVPARERALVVNLFYDDLRTYLADQERLTAEQRFDLQVGEVVRNAAGTGWRYRVEAVAHYDGSAVPDRGALLRGLNCITAETAVVDQTAREYAFRVDGFAEYLKAAGFWGQPKPWLSLFLPASTTEAFMREAAELLTPADLGAGLLLFYPFRTDRFTRPMAVMPAEPVGWHFDLISFPAPGTDPAPALERNRRLYERAVALGGKRYLIGAIPGMTRADWRRHYGARWADAVAAKRRFDPAGILTPGQGIHA</sequence>
<evidence type="ECO:0000256" key="3">
    <source>
        <dbReference type="ARBA" id="ARBA00022630"/>
    </source>
</evidence>
<evidence type="ECO:0000259" key="6">
    <source>
        <dbReference type="PROSITE" id="PS51387"/>
    </source>
</evidence>
<dbReference type="InterPro" id="IPR006094">
    <property type="entry name" value="Oxid_FAD_bind_N"/>
</dbReference>
<keyword evidence="3" id="KW-0285">Flavoprotein</keyword>
<evidence type="ECO:0000313" key="7">
    <source>
        <dbReference type="EMBL" id="MFC5886920.1"/>
    </source>
</evidence>
<dbReference type="InterPro" id="IPR016164">
    <property type="entry name" value="FAD-linked_Oxase-like_C"/>
</dbReference>